<keyword evidence="3" id="KW-1185">Reference proteome</keyword>
<evidence type="ECO:0000313" key="3">
    <source>
        <dbReference type="Proteomes" id="UP000298652"/>
    </source>
</evidence>
<organism evidence="2 3">
    <name type="scientific">Setaria viridis</name>
    <name type="common">Green bristlegrass</name>
    <name type="synonym">Setaria italica subsp. viridis</name>
    <dbReference type="NCBI Taxonomy" id="4556"/>
    <lineage>
        <taxon>Eukaryota</taxon>
        <taxon>Viridiplantae</taxon>
        <taxon>Streptophyta</taxon>
        <taxon>Embryophyta</taxon>
        <taxon>Tracheophyta</taxon>
        <taxon>Spermatophyta</taxon>
        <taxon>Magnoliopsida</taxon>
        <taxon>Liliopsida</taxon>
        <taxon>Poales</taxon>
        <taxon>Poaceae</taxon>
        <taxon>PACMAD clade</taxon>
        <taxon>Panicoideae</taxon>
        <taxon>Panicodae</taxon>
        <taxon>Paniceae</taxon>
        <taxon>Cenchrinae</taxon>
        <taxon>Setaria</taxon>
    </lineage>
</organism>
<name>A0A4U6TQ86_SETVI</name>
<reference evidence="2" key="1">
    <citation type="submission" date="2019-03" db="EMBL/GenBank/DDBJ databases">
        <title>WGS assembly of Setaria viridis.</title>
        <authorList>
            <person name="Huang P."/>
            <person name="Jenkins J."/>
            <person name="Grimwood J."/>
            <person name="Barry K."/>
            <person name="Healey A."/>
            <person name="Mamidi S."/>
            <person name="Sreedasyam A."/>
            <person name="Shu S."/>
            <person name="Feldman M."/>
            <person name="Wu J."/>
            <person name="Yu Y."/>
            <person name="Chen C."/>
            <person name="Johnson J."/>
            <person name="Rokhsar D."/>
            <person name="Baxter I."/>
            <person name="Schmutz J."/>
            <person name="Brutnell T."/>
            <person name="Kellogg E."/>
        </authorList>
    </citation>
    <scope>NUCLEOTIDE SEQUENCE [LARGE SCALE GENOMIC DNA]</scope>
</reference>
<dbReference type="Gramene" id="TKW02799">
    <property type="protein sequence ID" value="TKW02799"/>
    <property type="gene ID" value="SEVIR_8G263150v2"/>
</dbReference>
<accession>A0A4U6TQ86</accession>
<protein>
    <submittedName>
        <fullName evidence="2">Uncharacterized protein</fullName>
    </submittedName>
</protein>
<feature type="signal peptide" evidence="1">
    <location>
        <begin position="1"/>
        <end position="17"/>
    </location>
</feature>
<evidence type="ECO:0000256" key="1">
    <source>
        <dbReference type="SAM" id="SignalP"/>
    </source>
</evidence>
<dbReference type="AlphaFoldDB" id="A0A4U6TQ86"/>
<proteinExistence type="predicted"/>
<gene>
    <name evidence="2" type="ORF">SEVIR_8G263150v2</name>
</gene>
<evidence type="ECO:0000313" key="2">
    <source>
        <dbReference type="EMBL" id="TKW02799.1"/>
    </source>
</evidence>
<dbReference type="Proteomes" id="UP000298652">
    <property type="component" value="Chromosome 8"/>
</dbReference>
<dbReference type="EMBL" id="CM016559">
    <property type="protein sequence ID" value="TKW02799.1"/>
    <property type="molecule type" value="Genomic_DNA"/>
</dbReference>
<keyword evidence="1" id="KW-0732">Signal</keyword>
<sequence>MLTASCWWLGIWEARESSNCLCLRCICAQLLVKIDMIHGSYANVYFKICVLINGKNM</sequence>
<feature type="chain" id="PRO_5020436582" evidence="1">
    <location>
        <begin position="18"/>
        <end position="57"/>
    </location>
</feature>